<dbReference type="STRING" id="1041930.Mtc_1523"/>
<sequence length="373" mass="41399">MSDALERLLGSAKKYWFMGALILIVLVALWYRMGVINSFVVPTYGNTMYHVGIERETILTGHYPRYELSYGGGFPNFYVPAYRLLISSMSVATGIDPMVMSGLMTITIAIFVLLAMFAVAYRLSCNLYVALFAAFFFLMSPEITIFTIRPLPELLGLFMVPFTLYFVIRRDWPIAAIGAAITALTHQMTLATLAAVIGAYMAFQLARAGWDFYRKKGGYKEPLSIALWCLVPIMAACFTYGLWQLYTLGTISLSGIAQVVYREGNVVDLPLFLRTGVFVLPFFAIGVAYIASSIGNSKKAEGEYGCTITIDAALLMFAWAAITLLLTFNDKLGIHIFMDRFFTFFVQIAIIIAGFGMYALLDAIGLDVLKVKP</sequence>
<dbReference type="RefSeq" id="WP_014406106.1">
    <property type="nucleotide sequence ID" value="NC_017034.1"/>
</dbReference>
<feature type="transmembrane region" description="Helical" evidence="1">
    <location>
        <begin position="341"/>
        <end position="361"/>
    </location>
</feature>
<keyword evidence="1" id="KW-0472">Membrane</keyword>
<dbReference type="Proteomes" id="UP000005233">
    <property type="component" value="Chromosome"/>
</dbReference>
<dbReference type="GeneID" id="11971658"/>
<feature type="transmembrane region" description="Helical" evidence="1">
    <location>
        <begin position="304"/>
        <end position="329"/>
    </location>
</feature>
<organism evidence="2 3">
    <name type="scientific">Methanocella conradii (strain DSM 24694 / JCM 17849 / CGMCC 1.5162 / HZ254)</name>
    <dbReference type="NCBI Taxonomy" id="1041930"/>
    <lineage>
        <taxon>Archaea</taxon>
        <taxon>Methanobacteriati</taxon>
        <taxon>Methanobacteriota</taxon>
        <taxon>Stenosarchaea group</taxon>
        <taxon>Methanomicrobia</taxon>
        <taxon>Methanocellales</taxon>
        <taxon>Methanocellaceae</taxon>
        <taxon>Methanocella</taxon>
    </lineage>
</organism>
<evidence type="ECO:0000256" key="1">
    <source>
        <dbReference type="SAM" id="Phobius"/>
    </source>
</evidence>
<dbReference type="OrthoDB" id="148029at2157"/>
<feature type="transmembrane region" description="Helical" evidence="1">
    <location>
        <begin position="174"/>
        <end position="203"/>
    </location>
</feature>
<accession>H8I641</accession>
<name>H8I641_METCZ</name>
<dbReference type="HOGENOM" id="CLU_741043_0_0_2"/>
<keyword evidence="1" id="KW-1133">Transmembrane helix</keyword>
<reference evidence="2 3" key="1">
    <citation type="journal article" date="2012" name="J. Bacteriol.">
        <title>Complete genome sequence of a thermophilic methanogen, Methanocella conradii HZ254, isolated from Chinese rice field soil.</title>
        <authorList>
            <person name="Lu Z."/>
            <person name="Lu Y."/>
        </authorList>
    </citation>
    <scope>NUCLEOTIDE SEQUENCE [LARGE SCALE GENOMIC DNA]</scope>
    <source>
        <strain evidence="3">DSM 24694 / JCM 17849 / CGMCC 1.5162 / HZ254</strain>
    </source>
</reference>
<proteinExistence type="predicted"/>
<keyword evidence="1" id="KW-0812">Transmembrane</keyword>
<protein>
    <submittedName>
        <fullName evidence="2">Uncharacterized protein</fullName>
    </submittedName>
</protein>
<dbReference type="KEGG" id="mez:Mtc_1523"/>
<keyword evidence="3" id="KW-1185">Reference proteome</keyword>
<evidence type="ECO:0000313" key="2">
    <source>
        <dbReference type="EMBL" id="AFD00275.1"/>
    </source>
</evidence>
<feature type="transmembrane region" description="Helical" evidence="1">
    <location>
        <begin position="15"/>
        <end position="33"/>
    </location>
</feature>
<feature type="transmembrane region" description="Helical" evidence="1">
    <location>
        <begin position="223"/>
        <end position="243"/>
    </location>
</feature>
<gene>
    <name evidence="2" type="ordered locus">Mtc_1523</name>
</gene>
<dbReference type="eggNOG" id="arCOG03188">
    <property type="taxonomic scope" value="Archaea"/>
</dbReference>
<feature type="transmembrane region" description="Helical" evidence="1">
    <location>
        <begin position="102"/>
        <end position="121"/>
    </location>
</feature>
<feature type="transmembrane region" description="Helical" evidence="1">
    <location>
        <begin position="151"/>
        <end position="168"/>
    </location>
</feature>
<feature type="transmembrane region" description="Helical" evidence="1">
    <location>
        <begin position="271"/>
        <end position="292"/>
    </location>
</feature>
<evidence type="ECO:0000313" key="3">
    <source>
        <dbReference type="Proteomes" id="UP000005233"/>
    </source>
</evidence>
<dbReference type="EMBL" id="CP003243">
    <property type="protein sequence ID" value="AFD00275.1"/>
    <property type="molecule type" value="Genomic_DNA"/>
</dbReference>
<feature type="transmembrane region" description="Helical" evidence="1">
    <location>
        <begin position="127"/>
        <end position="144"/>
    </location>
</feature>
<dbReference type="AlphaFoldDB" id="H8I641"/>